<dbReference type="GO" id="GO:0046872">
    <property type="term" value="F:metal ion binding"/>
    <property type="evidence" value="ECO:0007669"/>
    <property type="project" value="UniProtKB-KW"/>
</dbReference>
<gene>
    <name evidence="6" type="ORF">GDO81_028252</name>
</gene>
<dbReference type="InterPro" id="IPR051995">
    <property type="entry name" value="Ciliary_GTPase"/>
</dbReference>
<accession>A0AAV6ZS58</accession>
<dbReference type="SMART" id="SM00178">
    <property type="entry name" value="SAR"/>
    <property type="match status" value="1"/>
</dbReference>
<feature type="binding site" evidence="3">
    <location>
        <begin position="28"/>
        <end position="35"/>
    </location>
    <ligand>
        <name>GTP</name>
        <dbReference type="ChEBI" id="CHEBI:37565"/>
    </ligand>
</feature>
<proteinExistence type="predicted"/>
<evidence type="ECO:0000256" key="5">
    <source>
        <dbReference type="SAM" id="MobiDB-lite"/>
    </source>
</evidence>
<evidence type="ECO:0000256" key="1">
    <source>
        <dbReference type="ARBA" id="ARBA00022741"/>
    </source>
</evidence>
<dbReference type="Gene3D" id="3.40.50.300">
    <property type="entry name" value="P-loop containing nucleotide triphosphate hydrolases"/>
    <property type="match status" value="1"/>
</dbReference>
<dbReference type="GO" id="GO:0097500">
    <property type="term" value="P:receptor localization to non-motile cilium"/>
    <property type="evidence" value="ECO:0007669"/>
    <property type="project" value="TreeGrafter"/>
</dbReference>
<evidence type="ECO:0008006" key="8">
    <source>
        <dbReference type="Google" id="ProtNLM"/>
    </source>
</evidence>
<feature type="binding site" evidence="4">
    <location>
        <position position="53"/>
    </location>
    <ligand>
        <name>Mg(2+)</name>
        <dbReference type="ChEBI" id="CHEBI:18420"/>
    </ligand>
</feature>
<dbReference type="AlphaFoldDB" id="A0AAV6ZS58"/>
<dbReference type="GO" id="GO:1905515">
    <property type="term" value="P:non-motile cilium assembly"/>
    <property type="evidence" value="ECO:0007669"/>
    <property type="project" value="TreeGrafter"/>
</dbReference>
<feature type="binding site" evidence="4">
    <location>
        <position position="35"/>
    </location>
    <ligand>
        <name>Mg(2+)</name>
        <dbReference type="ChEBI" id="CHEBI:18420"/>
    </ligand>
</feature>
<keyword evidence="4" id="KW-0460">Magnesium</keyword>
<protein>
    <recommendedName>
        <fullName evidence="8">ADP-ribosylation factor-like protein 13A</fullName>
    </recommendedName>
</protein>
<name>A0AAV6ZS58_ENGPU</name>
<evidence type="ECO:0000256" key="3">
    <source>
        <dbReference type="PIRSR" id="PIRSR606689-1"/>
    </source>
</evidence>
<dbReference type="GO" id="GO:0003924">
    <property type="term" value="F:GTPase activity"/>
    <property type="evidence" value="ECO:0007669"/>
    <property type="project" value="InterPro"/>
</dbReference>
<evidence type="ECO:0000313" key="7">
    <source>
        <dbReference type="Proteomes" id="UP000824782"/>
    </source>
</evidence>
<reference evidence="6" key="1">
    <citation type="thesis" date="2020" institute="ProQuest LLC" country="789 East Eisenhower Parkway, Ann Arbor, MI, USA">
        <title>Comparative Genomics and Chromosome Evolution.</title>
        <authorList>
            <person name="Mudd A.B."/>
        </authorList>
    </citation>
    <scope>NUCLEOTIDE SEQUENCE</scope>
    <source>
        <strain evidence="6">237g6f4</strain>
        <tissue evidence="6">Blood</tissue>
    </source>
</reference>
<keyword evidence="7" id="KW-1185">Reference proteome</keyword>
<feature type="region of interest" description="Disordered" evidence="5">
    <location>
        <begin position="331"/>
        <end position="352"/>
    </location>
</feature>
<feature type="binding site" evidence="3">
    <location>
        <begin position="130"/>
        <end position="133"/>
    </location>
    <ligand>
        <name>GTP</name>
        <dbReference type="ChEBI" id="CHEBI:37565"/>
    </ligand>
</feature>
<dbReference type="EMBL" id="WNYA01000081">
    <property type="protein sequence ID" value="KAG8550125.1"/>
    <property type="molecule type" value="Genomic_DNA"/>
</dbReference>
<dbReference type="Pfam" id="PF00025">
    <property type="entry name" value="Arf"/>
    <property type="match status" value="1"/>
</dbReference>
<evidence type="ECO:0000313" key="6">
    <source>
        <dbReference type="EMBL" id="KAG8550125.1"/>
    </source>
</evidence>
<keyword evidence="1 3" id="KW-0547">Nucleotide-binding</keyword>
<feature type="compositionally biased region" description="Basic residues" evidence="5">
    <location>
        <begin position="338"/>
        <end position="352"/>
    </location>
</feature>
<dbReference type="SMART" id="SM00177">
    <property type="entry name" value="ARF"/>
    <property type="match status" value="1"/>
</dbReference>
<sequence>MFHLFSHCWRWVQIKQEPIRSVTILFLGLENSGKSSIIKVIKRGPPCHMSSSSDPFRTELRFDQFDLTLLELSSGHKMRANWRLYYPHAHAFVFIVDASDHGRMQEVECVLSSVLKHPRVAGKPLLILANKQDRASALLPSEIIELLSLEKLVNENKTLCRIEPCSAGAVYHSNHDWAIVKGLRWVLRSVAINYLTLSARILQDSTELKENINNKTSVRPPNHSDLLERDMSHDSIADLVEYKSFPGGKKRTLKPIQNILTQTRHSLRGMNKKRKRKVKVTETAQPQVQKVNHNEEGGQQAEVKALPSSGSQICHTLGHKAVIMPDTQENLQASREGSKRRKKKKKPVSKRQLKSLEVGACAGDMENTFDLYRKAMHALKLKQEQQKGRPSRGDRGISPLE</sequence>
<organism evidence="6 7">
    <name type="scientific">Engystomops pustulosus</name>
    <name type="common">Tungara frog</name>
    <name type="synonym">Physalaemus pustulosus</name>
    <dbReference type="NCBI Taxonomy" id="76066"/>
    <lineage>
        <taxon>Eukaryota</taxon>
        <taxon>Metazoa</taxon>
        <taxon>Chordata</taxon>
        <taxon>Craniata</taxon>
        <taxon>Vertebrata</taxon>
        <taxon>Euteleostomi</taxon>
        <taxon>Amphibia</taxon>
        <taxon>Batrachia</taxon>
        <taxon>Anura</taxon>
        <taxon>Neobatrachia</taxon>
        <taxon>Hyloidea</taxon>
        <taxon>Leptodactylidae</taxon>
        <taxon>Leiuperinae</taxon>
        <taxon>Engystomops</taxon>
    </lineage>
</organism>
<keyword evidence="4" id="KW-0479">Metal-binding</keyword>
<dbReference type="PANTHER" id="PTHR46090">
    <property type="entry name" value="ADP-RIBOSYLATION FACTOR-LIKE PROTEIN 13B"/>
    <property type="match status" value="1"/>
</dbReference>
<evidence type="ECO:0000256" key="2">
    <source>
        <dbReference type="ARBA" id="ARBA00023134"/>
    </source>
</evidence>
<dbReference type="InterPro" id="IPR027417">
    <property type="entry name" value="P-loop_NTPase"/>
</dbReference>
<dbReference type="GO" id="GO:0060170">
    <property type="term" value="C:ciliary membrane"/>
    <property type="evidence" value="ECO:0007669"/>
    <property type="project" value="TreeGrafter"/>
</dbReference>
<keyword evidence="2 3" id="KW-0342">GTP-binding</keyword>
<feature type="region of interest" description="Disordered" evidence="5">
    <location>
        <begin position="380"/>
        <end position="401"/>
    </location>
</feature>
<dbReference type="PROSITE" id="PS51417">
    <property type="entry name" value="ARF"/>
    <property type="match status" value="1"/>
</dbReference>
<dbReference type="GO" id="GO:0005525">
    <property type="term" value="F:GTP binding"/>
    <property type="evidence" value="ECO:0007669"/>
    <property type="project" value="UniProtKB-KW"/>
</dbReference>
<comment type="caution">
    <text evidence="6">The sequence shown here is derived from an EMBL/GenBank/DDBJ whole genome shotgun (WGS) entry which is preliminary data.</text>
</comment>
<dbReference type="GO" id="GO:0097730">
    <property type="term" value="C:non-motile cilium"/>
    <property type="evidence" value="ECO:0007669"/>
    <property type="project" value="TreeGrafter"/>
</dbReference>
<evidence type="ECO:0000256" key="4">
    <source>
        <dbReference type="PIRSR" id="PIRSR606689-2"/>
    </source>
</evidence>
<dbReference type="PANTHER" id="PTHR46090:SF4">
    <property type="entry name" value="ADP RIBOSYLATION FACTOR LIKE GTPASE 13A"/>
    <property type="match status" value="1"/>
</dbReference>
<dbReference type="Proteomes" id="UP000824782">
    <property type="component" value="Unassembled WGS sequence"/>
</dbReference>
<dbReference type="SUPFAM" id="SSF52540">
    <property type="entry name" value="P-loop containing nucleoside triphosphate hydrolases"/>
    <property type="match status" value="1"/>
</dbReference>
<dbReference type="PRINTS" id="PR00328">
    <property type="entry name" value="SAR1GTPBP"/>
</dbReference>
<feature type="compositionally biased region" description="Basic and acidic residues" evidence="5">
    <location>
        <begin position="381"/>
        <end position="395"/>
    </location>
</feature>
<dbReference type="InterPro" id="IPR006689">
    <property type="entry name" value="Small_GTPase_ARF/SAR"/>
</dbReference>